<dbReference type="OrthoDB" id="6242697at2759"/>
<sequence>MLHHDQSKMIHSEFLYPQSDARFIEENMMDDLMITSSEHLNMDNTKQMMAQNFMSEDFYVPYANYGSQNSQYNFHTLQPSSQQYQYNGQAQYMNSMLQPGTTYSPKLITRTPSINSSTGSSSPSSVSSNLNSTNLDFEANKPDPAEMAKKKSLAGQKLTDEEMQLLIKDRQRKDNHNMIERRRRFNINDRIKELGELLPRSGEYQLCDPLVFLDFDTKQNKGSILKASVDFIQIIKRENDELRKREEFSKYIIQLNKKLCNRVKELESICSSNGIDISQNLNYNSQIETGDLSLGFGENIEPYNQSQNVIEIPGLSLEDNYFTTTVCSTNGPVRQKRVKHSTKKTDAKREKKDVKVPKEEPSSPKDTKQTDSLNEISSSSITSTPFIKLMTDNSKDPVLTSVSSPPCSPAKQNSTSYSNKSLDDNSQSINPISVSIPCMARIFPLFDIFLFNPEMLKSHKGKVNLLTYSSIQITSKF</sequence>
<dbReference type="AlphaFoldDB" id="A0A3M7SII6"/>
<evidence type="ECO:0000256" key="3">
    <source>
        <dbReference type="ARBA" id="ARBA00023015"/>
    </source>
</evidence>
<dbReference type="CDD" id="cd11397">
    <property type="entry name" value="bHLHzip_MITF_like"/>
    <property type="match status" value="1"/>
</dbReference>
<evidence type="ECO:0000256" key="1">
    <source>
        <dbReference type="ARBA" id="ARBA00004123"/>
    </source>
</evidence>
<dbReference type="STRING" id="10195.A0A3M7SII6"/>
<feature type="region of interest" description="Disordered" evidence="7">
    <location>
        <begin position="397"/>
        <end position="424"/>
    </location>
</feature>
<dbReference type="GO" id="GO:0000981">
    <property type="term" value="F:DNA-binding transcription factor activity, RNA polymerase II-specific"/>
    <property type="evidence" value="ECO:0007669"/>
    <property type="project" value="TreeGrafter"/>
</dbReference>
<gene>
    <name evidence="9" type="ORF">BpHYR1_024037</name>
</gene>
<dbReference type="PANTHER" id="PTHR45776:SF2">
    <property type="entry name" value="MIP04163P"/>
    <property type="match status" value="1"/>
</dbReference>
<reference evidence="9 10" key="1">
    <citation type="journal article" date="2018" name="Sci. Rep.">
        <title>Genomic signatures of local adaptation to the degree of environmental predictability in rotifers.</title>
        <authorList>
            <person name="Franch-Gras L."/>
            <person name="Hahn C."/>
            <person name="Garcia-Roger E.M."/>
            <person name="Carmona M.J."/>
            <person name="Serra M."/>
            <person name="Gomez A."/>
        </authorList>
    </citation>
    <scope>NUCLEOTIDE SEQUENCE [LARGE SCALE GENOMIC DNA]</scope>
    <source>
        <strain evidence="9">HYR1</strain>
    </source>
</reference>
<dbReference type="SMART" id="SM00353">
    <property type="entry name" value="HLH"/>
    <property type="match status" value="1"/>
</dbReference>
<feature type="compositionally biased region" description="Basic and acidic residues" evidence="7">
    <location>
        <begin position="343"/>
        <end position="369"/>
    </location>
</feature>
<comment type="subcellular location">
    <subcellularLocation>
        <location evidence="1">Nucleus</location>
    </subcellularLocation>
</comment>
<comment type="similarity">
    <text evidence="2">Belongs to the MiT/TFE family.</text>
</comment>
<feature type="compositionally biased region" description="Basic and acidic residues" evidence="7">
    <location>
        <begin position="138"/>
        <end position="149"/>
    </location>
</feature>
<dbReference type="Pfam" id="PF00010">
    <property type="entry name" value="HLH"/>
    <property type="match status" value="1"/>
</dbReference>
<dbReference type="GO" id="GO:0046983">
    <property type="term" value="F:protein dimerization activity"/>
    <property type="evidence" value="ECO:0007669"/>
    <property type="project" value="InterPro"/>
</dbReference>
<feature type="compositionally biased region" description="Low complexity" evidence="7">
    <location>
        <begin position="113"/>
        <end position="134"/>
    </location>
</feature>
<feature type="region of interest" description="Disordered" evidence="7">
    <location>
        <begin position="107"/>
        <end position="154"/>
    </location>
</feature>
<evidence type="ECO:0000259" key="8">
    <source>
        <dbReference type="PROSITE" id="PS50888"/>
    </source>
</evidence>
<feature type="compositionally biased region" description="Polar residues" evidence="7">
    <location>
        <begin position="400"/>
        <end position="424"/>
    </location>
</feature>
<evidence type="ECO:0000256" key="2">
    <source>
        <dbReference type="ARBA" id="ARBA00008289"/>
    </source>
</evidence>
<keyword evidence="6" id="KW-0539">Nucleus</keyword>
<feature type="region of interest" description="Disordered" evidence="7">
    <location>
        <begin position="332"/>
        <end position="377"/>
    </location>
</feature>
<dbReference type="GO" id="GO:0005634">
    <property type="term" value="C:nucleus"/>
    <property type="evidence" value="ECO:0007669"/>
    <property type="project" value="UniProtKB-SubCell"/>
</dbReference>
<keyword evidence="10" id="KW-1185">Reference proteome</keyword>
<dbReference type="InterPro" id="IPR011598">
    <property type="entry name" value="bHLH_dom"/>
</dbReference>
<dbReference type="GO" id="GO:0000978">
    <property type="term" value="F:RNA polymerase II cis-regulatory region sequence-specific DNA binding"/>
    <property type="evidence" value="ECO:0007669"/>
    <property type="project" value="TreeGrafter"/>
</dbReference>
<evidence type="ECO:0000256" key="6">
    <source>
        <dbReference type="ARBA" id="ARBA00023242"/>
    </source>
</evidence>
<evidence type="ECO:0000256" key="7">
    <source>
        <dbReference type="SAM" id="MobiDB-lite"/>
    </source>
</evidence>
<protein>
    <submittedName>
        <fullName evidence="9">Transcription factor EB isoform X2</fullName>
    </submittedName>
</protein>
<evidence type="ECO:0000313" key="9">
    <source>
        <dbReference type="EMBL" id="RNA35593.1"/>
    </source>
</evidence>
<dbReference type="EMBL" id="REGN01001311">
    <property type="protein sequence ID" value="RNA35593.1"/>
    <property type="molecule type" value="Genomic_DNA"/>
</dbReference>
<evidence type="ECO:0000256" key="5">
    <source>
        <dbReference type="ARBA" id="ARBA00023163"/>
    </source>
</evidence>
<dbReference type="Gene3D" id="4.10.280.10">
    <property type="entry name" value="Helix-loop-helix DNA-binding domain"/>
    <property type="match status" value="1"/>
</dbReference>
<accession>A0A3M7SII6</accession>
<feature type="domain" description="BHLH" evidence="8">
    <location>
        <begin position="171"/>
        <end position="235"/>
    </location>
</feature>
<dbReference type="PROSITE" id="PS50888">
    <property type="entry name" value="BHLH"/>
    <property type="match status" value="1"/>
</dbReference>
<comment type="caution">
    <text evidence="9">The sequence shown here is derived from an EMBL/GenBank/DDBJ whole genome shotgun (WGS) entry which is preliminary data.</text>
</comment>
<evidence type="ECO:0000256" key="4">
    <source>
        <dbReference type="ARBA" id="ARBA00023125"/>
    </source>
</evidence>
<name>A0A3M7SII6_BRAPC</name>
<dbReference type="InterPro" id="IPR036638">
    <property type="entry name" value="HLH_DNA-bd_sf"/>
</dbReference>
<organism evidence="9 10">
    <name type="scientific">Brachionus plicatilis</name>
    <name type="common">Marine rotifer</name>
    <name type="synonym">Brachionus muelleri</name>
    <dbReference type="NCBI Taxonomy" id="10195"/>
    <lineage>
        <taxon>Eukaryota</taxon>
        <taxon>Metazoa</taxon>
        <taxon>Spiralia</taxon>
        <taxon>Gnathifera</taxon>
        <taxon>Rotifera</taxon>
        <taxon>Eurotatoria</taxon>
        <taxon>Monogononta</taxon>
        <taxon>Pseudotrocha</taxon>
        <taxon>Ploima</taxon>
        <taxon>Brachionidae</taxon>
        <taxon>Brachionus</taxon>
    </lineage>
</organism>
<dbReference type="PANTHER" id="PTHR45776">
    <property type="entry name" value="MIP04163P"/>
    <property type="match status" value="1"/>
</dbReference>
<keyword evidence="5" id="KW-0804">Transcription</keyword>
<proteinExistence type="inferred from homology"/>
<keyword evidence="4" id="KW-0238">DNA-binding</keyword>
<dbReference type="SUPFAM" id="SSF47459">
    <property type="entry name" value="HLH, helix-loop-helix DNA-binding domain"/>
    <property type="match status" value="1"/>
</dbReference>
<keyword evidence="3" id="KW-0805">Transcription regulation</keyword>
<evidence type="ECO:0000313" key="10">
    <source>
        <dbReference type="Proteomes" id="UP000276133"/>
    </source>
</evidence>
<dbReference type="Proteomes" id="UP000276133">
    <property type="component" value="Unassembled WGS sequence"/>
</dbReference>